<dbReference type="PANTHER" id="PTHR46889:SF4">
    <property type="entry name" value="TRANSPOSASE INSO FOR INSERTION SEQUENCE ELEMENT IS911B-RELATED"/>
    <property type="match status" value="1"/>
</dbReference>
<dbReference type="PANTHER" id="PTHR46889">
    <property type="entry name" value="TRANSPOSASE INSF FOR INSERTION SEQUENCE IS3B-RELATED"/>
    <property type="match status" value="1"/>
</dbReference>
<sequence length="117" mass="12848">MAAQAHTGCLVHSDQGSVYTSDDWQSFLAPHGLVCSMSRRGNCHEREACPWGTTPPWRASSACSNASGSGGCLSRQGRRTTEVFDCIEMFYNPKRRHGSTDDLSPVECERCYAQRGS</sequence>
<proteinExistence type="predicted"/>
<gene>
    <name evidence="1" type="ordered locus">XALc_1855</name>
</gene>
<dbReference type="Proteomes" id="UP000001890">
    <property type="component" value="Chromosome"/>
</dbReference>
<name>D2U8L9_XANAP</name>
<dbReference type="EMBL" id="FP565176">
    <property type="protein sequence ID" value="CBA16345.1"/>
    <property type="molecule type" value="Genomic_DNA"/>
</dbReference>
<evidence type="ECO:0000313" key="1">
    <source>
        <dbReference type="EMBL" id="CBA16345.1"/>
    </source>
</evidence>
<dbReference type="InterPro" id="IPR012337">
    <property type="entry name" value="RNaseH-like_sf"/>
</dbReference>
<dbReference type="KEGG" id="xal:XALC_1855"/>
<protein>
    <submittedName>
        <fullName evidence="1">Putative isxac3 transposase orfb protein</fullName>
    </submittedName>
</protein>
<dbReference type="SUPFAM" id="SSF53098">
    <property type="entry name" value="Ribonuclease H-like"/>
    <property type="match status" value="1"/>
</dbReference>
<dbReference type="InterPro" id="IPR050900">
    <property type="entry name" value="Transposase_IS3/IS150/IS904"/>
</dbReference>
<accession>D2U8L9</accession>
<dbReference type="STRING" id="380358.XALC_1855"/>
<dbReference type="AlphaFoldDB" id="D2U8L9"/>
<organism evidence="1 2">
    <name type="scientific">Xanthomonas albilineans (strain GPE PC73 / CFBP 7063)</name>
    <dbReference type="NCBI Taxonomy" id="380358"/>
    <lineage>
        <taxon>Bacteria</taxon>
        <taxon>Pseudomonadati</taxon>
        <taxon>Pseudomonadota</taxon>
        <taxon>Gammaproteobacteria</taxon>
        <taxon>Lysobacterales</taxon>
        <taxon>Lysobacteraceae</taxon>
        <taxon>Xanthomonas</taxon>
    </lineage>
</organism>
<evidence type="ECO:0000313" key="2">
    <source>
        <dbReference type="Proteomes" id="UP000001890"/>
    </source>
</evidence>
<dbReference type="eggNOG" id="COG2801">
    <property type="taxonomic scope" value="Bacteria"/>
</dbReference>
<keyword evidence="2" id="KW-1185">Reference proteome</keyword>
<reference evidence="1 2" key="1">
    <citation type="journal article" date="2009" name="BMC Genomics">
        <title>The complete genome sequence of Xanthomonas albilineans provides new insights into the reductive genome evolution of the xylem-limited Xanthomonadaceae.</title>
        <authorList>
            <person name="Pieretti I."/>
            <person name="Royer M."/>
            <person name="Barbe V."/>
            <person name="Carrere S."/>
            <person name="Koebnik R."/>
            <person name="Cociancich S."/>
            <person name="Couloux A."/>
            <person name="Darrasse A."/>
            <person name="Gouzy J."/>
            <person name="Jacques M.A."/>
            <person name="Lauber E."/>
            <person name="Manceau C."/>
            <person name="Mangenot S."/>
            <person name="Poussier S."/>
            <person name="Segurens B."/>
            <person name="Szurek B."/>
            <person name="Verdier V."/>
            <person name="Arlat M."/>
            <person name="Rott P."/>
        </authorList>
    </citation>
    <scope>NUCLEOTIDE SEQUENCE [LARGE SCALE GENOMIC DNA]</scope>
    <source>
        <strain evidence="2">GPE PC73 / CFBP 7063</strain>
    </source>
</reference>